<dbReference type="InterPro" id="IPR036390">
    <property type="entry name" value="WH_DNA-bd_sf"/>
</dbReference>
<dbReference type="SUPFAM" id="SSF54909">
    <property type="entry name" value="Dimeric alpha+beta barrel"/>
    <property type="match status" value="1"/>
</dbReference>
<evidence type="ECO:0000256" key="3">
    <source>
        <dbReference type="ARBA" id="ARBA00023163"/>
    </source>
</evidence>
<dbReference type="Pfam" id="PF13412">
    <property type="entry name" value="HTH_24"/>
    <property type="match status" value="1"/>
</dbReference>
<keyword evidence="2" id="KW-0238">DNA-binding</keyword>
<keyword evidence="3" id="KW-0804">Transcription</keyword>
<proteinExistence type="predicted"/>
<dbReference type="EMBL" id="LNZB01000015">
    <property type="protein sequence ID" value="KTD82227.1"/>
    <property type="molecule type" value="Genomic_DNA"/>
</dbReference>
<dbReference type="OrthoDB" id="166264at2"/>
<evidence type="ECO:0000313" key="5">
    <source>
        <dbReference type="EMBL" id="KTD82227.1"/>
    </source>
</evidence>
<evidence type="ECO:0000259" key="4">
    <source>
        <dbReference type="PROSITE" id="PS50956"/>
    </source>
</evidence>
<name>A0A0W1AM37_9GAMM</name>
<dbReference type="InterPro" id="IPR036388">
    <property type="entry name" value="WH-like_DNA-bd_sf"/>
</dbReference>
<dbReference type="PATRIC" id="fig|66969.6.peg.769"/>
<evidence type="ECO:0000313" key="6">
    <source>
        <dbReference type="Proteomes" id="UP000054729"/>
    </source>
</evidence>
<dbReference type="Gene3D" id="3.30.70.920">
    <property type="match status" value="1"/>
</dbReference>
<sequence>MDRIDKKILDILQENCQINNQKLAEMVALSPSPCLRRIKLLEDNGYIKKKVAILEPDKIGLKLSVIVLVGLNSHQPAIMNQFEDTVRFLPEVVQCYLITGQSADYLLKVVVPDLNAYQSFLLGKLTSINGVSSVQSSFILRTICDTTSLPLDHLELGTGSI</sequence>
<evidence type="ECO:0000256" key="2">
    <source>
        <dbReference type="ARBA" id="ARBA00023125"/>
    </source>
</evidence>
<comment type="caution">
    <text evidence="5">The sequence shown here is derived from an EMBL/GenBank/DDBJ whole genome shotgun (WGS) entry which is preliminary data.</text>
</comment>
<dbReference type="InterPro" id="IPR011991">
    <property type="entry name" value="ArsR-like_HTH"/>
</dbReference>
<dbReference type="Pfam" id="PF01037">
    <property type="entry name" value="AsnC_trans_reg"/>
    <property type="match status" value="1"/>
</dbReference>
<organism evidence="5 6">
    <name type="scientific">Legionella waltersii</name>
    <dbReference type="NCBI Taxonomy" id="66969"/>
    <lineage>
        <taxon>Bacteria</taxon>
        <taxon>Pseudomonadati</taxon>
        <taxon>Pseudomonadota</taxon>
        <taxon>Gammaproteobacteria</taxon>
        <taxon>Legionellales</taxon>
        <taxon>Legionellaceae</taxon>
        <taxon>Legionella</taxon>
    </lineage>
</organism>
<dbReference type="Gene3D" id="1.10.10.10">
    <property type="entry name" value="Winged helix-like DNA-binding domain superfamily/Winged helix DNA-binding domain"/>
    <property type="match status" value="1"/>
</dbReference>
<dbReference type="CDD" id="cd00090">
    <property type="entry name" value="HTH_ARSR"/>
    <property type="match status" value="1"/>
</dbReference>
<reference evidence="5 6" key="1">
    <citation type="submission" date="2015-11" db="EMBL/GenBank/DDBJ databases">
        <title>Genomic analysis of 38 Legionella species identifies large and diverse effector repertoires.</title>
        <authorList>
            <person name="Burstein D."/>
            <person name="Amaro F."/>
            <person name="Zusman T."/>
            <person name="Lifshitz Z."/>
            <person name="Cohen O."/>
            <person name="Gilbert J.A."/>
            <person name="Pupko T."/>
            <person name="Shuman H.A."/>
            <person name="Segal G."/>
        </authorList>
    </citation>
    <scope>NUCLEOTIDE SEQUENCE [LARGE SCALE GENOMIC DNA]</scope>
    <source>
        <strain evidence="5 6">ATCC 51914</strain>
    </source>
</reference>
<dbReference type="PANTHER" id="PTHR30154">
    <property type="entry name" value="LEUCINE-RESPONSIVE REGULATORY PROTEIN"/>
    <property type="match status" value="1"/>
</dbReference>
<dbReference type="GO" id="GO:0006355">
    <property type="term" value="P:regulation of DNA-templated transcription"/>
    <property type="evidence" value="ECO:0007669"/>
    <property type="project" value="UniProtKB-ARBA"/>
</dbReference>
<dbReference type="Proteomes" id="UP000054729">
    <property type="component" value="Unassembled WGS sequence"/>
</dbReference>
<dbReference type="GO" id="GO:0005829">
    <property type="term" value="C:cytosol"/>
    <property type="evidence" value="ECO:0007669"/>
    <property type="project" value="TreeGrafter"/>
</dbReference>
<evidence type="ECO:0000256" key="1">
    <source>
        <dbReference type="ARBA" id="ARBA00023015"/>
    </source>
</evidence>
<keyword evidence="1" id="KW-0805">Transcription regulation</keyword>
<dbReference type="PANTHER" id="PTHR30154:SF34">
    <property type="entry name" value="TRANSCRIPTIONAL REGULATOR AZLB"/>
    <property type="match status" value="1"/>
</dbReference>
<dbReference type="SUPFAM" id="SSF46785">
    <property type="entry name" value="Winged helix' DNA-binding domain"/>
    <property type="match status" value="1"/>
</dbReference>
<dbReference type="InterPro" id="IPR019888">
    <property type="entry name" value="Tscrpt_reg_AsnC-like"/>
</dbReference>
<feature type="domain" description="HTH asnC-type" evidence="4">
    <location>
        <begin position="1"/>
        <end position="62"/>
    </location>
</feature>
<dbReference type="STRING" id="66969.Lwal_0704"/>
<protein>
    <recommendedName>
        <fullName evidence="4">HTH asnC-type domain-containing protein</fullName>
    </recommendedName>
</protein>
<keyword evidence="6" id="KW-1185">Reference proteome</keyword>
<dbReference type="PRINTS" id="PR00033">
    <property type="entry name" value="HTHASNC"/>
</dbReference>
<dbReference type="InterPro" id="IPR000485">
    <property type="entry name" value="AsnC-type_HTH_dom"/>
</dbReference>
<dbReference type="GO" id="GO:0043200">
    <property type="term" value="P:response to amino acid"/>
    <property type="evidence" value="ECO:0007669"/>
    <property type="project" value="TreeGrafter"/>
</dbReference>
<dbReference type="GO" id="GO:0043565">
    <property type="term" value="F:sequence-specific DNA binding"/>
    <property type="evidence" value="ECO:0007669"/>
    <property type="project" value="InterPro"/>
</dbReference>
<dbReference type="InterPro" id="IPR019887">
    <property type="entry name" value="Tscrpt_reg_AsnC/Lrp_C"/>
</dbReference>
<gene>
    <name evidence="5" type="ORF">Lwal_0704</name>
</gene>
<dbReference type="SMART" id="SM00344">
    <property type="entry name" value="HTH_ASNC"/>
    <property type="match status" value="1"/>
</dbReference>
<dbReference type="RefSeq" id="WP_058479532.1">
    <property type="nucleotide sequence ID" value="NZ_CAAAIQ010000021.1"/>
</dbReference>
<dbReference type="InterPro" id="IPR011008">
    <property type="entry name" value="Dimeric_a/b-barrel"/>
</dbReference>
<dbReference type="PROSITE" id="PS50956">
    <property type="entry name" value="HTH_ASNC_2"/>
    <property type="match status" value="1"/>
</dbReference>
<dbReference type="AlphaFoldDB" id="A0A0W1AM37"/>
<accession>A0A0W1AM37</accession>